<gene>
    <name evidence="2" type="ORF">TRIP_D440359</name>
</gene>
<dbReference type="Pfam" id="PF13852">
    <property type="entry name" value="DUF4197"/>
    <property type="match status" value="1"/>
</dbReference>
<feature type="signal peptide" evidence="1">
    <location>
        <begin position="1"/>
        <end position="18"/>
    </location>
</feature>
<organism evidence="2">
    <name type="scientific">uncultured Paludibacter sp</name>
    <dbReference type="NCBI Taxonomy" id="497635"/>
    <lineage>
        <taxon>Bacteria</taxon>
        <taxon>Pseudomonadati</taxon>
        <taxon>Bacteroidota</taxon>
        <taxon>Bacteroidia</taxon>
        <taxon>Bacteroidales</taxon>
        <taxon>Paludibacteraceae</taxon>
        <taxon>Paludibacter</taxon>
        <taxon>environmental samples</taxon>
    </lineage>
</organism>
<name>A0A653AKC3_9BACT</name>
<dbReference type="EMBL" id="UPXZ01000039">
    <property type="protein sequence ID" value="VBB48341.1"/>
    <property type="molecule type" value="Genomic_DNA"/>
</dbReference>
<evidence type="ECO:0000256" key="1">
    <source>
        <dbReference type="SAM" id="SignalP"/>
    </source>
</evidence>
<keyword evidence="1" id="KW-0732">Signal</keyword>
<dbReference type="InterPro" id="IPR025245">
    <property type="entry name" value="DUF4197"/>
</dbReference>
<evidence type="ECO:0000313" key="2">
    <source>
        <dbReference type="EMBL" id="VBB48341.1"/>
    </source>
</evidence>
<feature type="chain" id="PRO_5025066539" description="Lipoprotein" evidence="1">
    <location>
        <begin position="19"/>
        <end position="250"/>
    </location>
</feature>
<protein>
    <recommendedName>
        <fullName evidence="3">Lipoprotein</fullName>
    </recommendedName>
</protein>
<evidence type="ECO:0008006" key="3">
    <source>
        <dbReference type="Google" id="ProtNLM"/>
    </source>
</evidence>
<proteinExistence type="predicted"/>
<dbReference type="PROSITE" id="PS51257">
    <property type="entry name" value="PROKAR_LIPOPROTEIN"/>
    <property type="match status" value="1"/>
</dbReference>
<accession>A0A653AKC3</accession>
<reference evidence="2" key="1">
    <citation type="submission" date="2018-07" db="EMBL/GenBank/DDBJ databases">
        <authorList>
            <consortium name="Genoscope - CEA"/>
            <person name="William W."/>
        </authorList>
    </citation>
    <scope>NUCLEOTIDE SEQUENCE</scope>
    <source>
        <strain evidence="2">IK1</strain>
    </source>
</reference>
<sequence length="250" mass="26778">MKKVFFISLLTITMVSCAELTSVLGTLGSTTGVTQEENAAGLKAALNLGIETAVKSLGVKDGFFNDVMLKILLPKEAQTIAENIKLIPGGSDLVDRAVLSMNRAAEDAVNEATPIFKNAILSMSFSDAMGILFGGDNAATEYLKKTTYTQLQNAFAPKIKVSLDKPLVFNTSTTKTWNSLTSAYNTVANNPIGAVAGLKPVNVDLEQYVTGKALDALFVKVAQEEKAIRVNPAERVTSLLQRVFGQLDKK</sequence>
<dbReference type="AlphaFoldDB" id="A0A653AKC3"/>